<dbReference type="SUPFAM" id="SSF47413">
    <property type="entry name" value="lambda repressor-like DNA-binding domains"/>
    <property type="match status" value="1"/>
</dbReference>
<dbReference type="CDD" id="cd00093">
    <property type="entry name" value="HTH_XRE"/>
    <property type="match status" value="1"/>
</dbReference>
<evidence type="ECO:0000259" key="2">
    <source>
        <dbReference type="PROSITE" id="PS50943"/>
    </source>
</evidence>
<keyword evidence="1" id="KW-0472">Membrane</keyword>
<evidence type="ECO:0000313" key="3">
    <source>
        <dbReference type="EMBL" id="VAX10689.1"/>
    </source>
</evidence>
<sequence length="341" mass="36646">MTTAQANKVEITPEEGVGQYLRVAREERGLSCHEVADALLLSASMIEALEQNDRDKLPGPVFVQGYLRKYARLLGIPEEPVLQAYGGCQVPQTDDQTVLAGSPLKPEIHSNHAVVRMITWAIVFGLLALVVVWWRGYLQWPTKQLVNESDPVSQAVEVVSLLTSGESEFAAEPGPEIETEPDSIVATEPQLIAAIQAEMSIIQEAEVVSDEMPVAEDASAWANALAIEEVSEVTIEIPVAGVDLVDAVSPTEAIDVTNGVVIEFSEACWTEIVDATGTYRLVGNMQAGEQHVLGGTAPYSIVLGNGHGASLTIKGQPFDLAPYTYGNVVRFTLEPEAIPST</sequence>
<dbReference type="Pfam" id="PF13464">
    <property type="entry name" value="RodZ_C"/>
    <property type="match status" value="1"/>
</dbReference>
<dbReference type="Pfam" id="PF13413">
    <property type="entry name" value="HTH_25"/>
    <property type="match status" value="1"/>
</dbReference>
<dbReference type="InterPro" id="IPR010982">
    <property type="entry name" value="Lambda_DNA-bd_dom_sf"/>
</dbReference>
<dbReference type="PANTHER" id="PTHR34475:SF1">
    <property type="entry name" value="CYTOSKELETON PROTEIN RODZ"/>
    <property type="match status" value="1"/>
</dbReference>
<accession>A0A3B1AXB9</accession>
<dbReference type="InterPro" id="IPR001387">
    <property type="entry name" value="Cro/C1-type_HTH"/>
</dbReference>
<organism evidence="3">
    <name type="scientific">hydrothermal vent metagenome</name>
    <dbReference type="NCBI Taxonomy" id="652676"/>
    <lineage>
        <taxon>unclassified sequences</taxon>
        <taxon>metagenomes</taxon>
        <taxon>ecological metagenomes</taxon>
    </lineage>
</organism>
<keyword evidence="1" id="KW-1133">Transmembrane helix</keyword>
<dbReference type="EMBL" id="UOFX01000076">
    <property type="protein sequence ID" value="VAX10689.1"/>
    <property type="molecule type" value="Genomic_DNA"/>
</dbReference>
<dbReference type="AlphaFoldDB" id="A0A3B1AXB9"/>
<dbReference type="PANTHER" id="PTHR34475">
    <property type="match status" value="1"/>
</dbReference>
<reference evidence="3" key="1">
    <citation type="submission" date="2018-06" db="EMBL/GenBank/DDBJ databases">
        <authorList>
            <person name="Zhirakovskaya E."/>
        </authorList>
    </citation>
    <scope>NUCLEOTIDE SEQUENCE</scope>
</reference>
<protein>
    <recommendedName>
        <fullName evidence="2">HTH cro/C1-type domain-containing protein</fullName>
    </recommendedName>
</protein>
<gene>
    <name evidence="3" type="ORF">MNBD_GAMMA26-2425</name>
</gene>
<proteinExistence type="predicted"/>
<feature type="transmembrane region" description="Helical" evidence="1">
    <location>
        <begin position="113"/>
        <end position="134"/>
    </location>
</feature>
<dbReference type="GO" id="GO:0003677">
    <property type="term" value="F:DNA binding"/>
    <property type="evidence" value="ECO:0007669"/>
    <property type="project" value="InterPro"/>
</dbReference>
<name>A0A3B1AXB9_9ZZZZ</name>
<keyword evidence="1" id="KW-0812">Transmembrane</keyword>
<feature type="domain" description="HTH cro/C1-type" evidence="2">
    <location>
        <begin position="21"/>
        <end position="81"/>
    </location>
</feature>
<dbReference type="InterPro" id="IPR025194">
    <property type="entry name" value="RodZ-like_C"/>
</dbReference>
<dbReference type="PROSITE" id="PS50943">
    <property type="entry name" value="HTH_CROC1"/>
    <property type="match status" value="1"/>
</dbReference>
<dbReference type="SMART" id="SM00530">
    <property type="entry name" value="HTH_XRE"/>
    <property type="match status" value="1"/>
</dbReference>
<evidence type="ECO:0000256" key="1">
    <source>
        <dbReference type="SAM" id="Phobius"/>
    </source>
</evidence>
<dbReference type="Gene3D" id="1.10.260.40">
    <property type="entry name" value="lambda repressor-like DNA-binding domains"/>
    <property type="match status" value="1"/>
</dbReference>
<dbReference type="InterPro" id="IPR050400">
    <property type="entry name" value="Bact_Cytoskel_RodZ"/>
</dbReference>